<evidence type="ECO:0000313" key="1">
    <source>
        <dbReference type="EMBL" id="JAD86733.1"/>
    </source>
</evidence>
<proteinExistence type="predicted"/>
<accession>A0A0A9DJ74</accession>
<reference evidence="1" key="1">
    <citation type="submission" date="2014-09" db="EMBL/GenBank/DDBJ databases">
        <authorList>
            <person name="Magalhaes I.L.F."/>
            <person name="Oliveira U."/>
            <person name="Santos F.R."/>
            <person name="Vidigal T.H.D.A."/>
            <person name="Brescovit A.D."/>
            <person name="Santos A.J."/>
        </authorList>
    </citation>
    <scope>NUCLEOTIDE SEQUENCE</scope>
    <source>
        <tissue evidence="1">Shoot tissue taken approximately 20 cm above the soil surface</tissue>
    </source>
</reference>
<reference evidence="1" key="2">
    <citation type="journal article" date="2015" name="Data Brief">
        <title>Shoot transcriptome of the giant reed, Arundo donax.</title>
        <authorList>
            <person name="Barrero R.A."/>
            <person name="Guerrero F.D."/>
            <person name="Moolhuijzen P."/>
            <person name="Goolsby J.A."/>
            <person name="Tidwell J."/>
            <person name="Bellgard S.E."/>
            <person name="Bellgard M.I."/>
        </authorList>
    </citation>
    <scope>NUCLEOTIDE SEQUENCE</scope>
    <source>
        <tissue evidence="1">Shoot tissue taken approximately 20 cm above the soil surface</tissue>
    </source>
</reference>
<dbReference type="EMBL" id="GBRH01211162">
    <property type="protein sequence ID" value="JAD86733.1"/>
    <property type="molecule type" value="Transcribed_RNA"/>
</dbReference>
<organism evidence="1">
    <name type="scientific">Arundo donax</name>
    <name type="common">Giant reed</name>
    <name type="synonym">Donax arundinaceus</name>
    <dbReference type="NCBI Taxonomy" id="35708"/>
    <lineage>
        <taxon>Eukaryota</taxon>
        <taxon>Viridiplantae</taxon>
        <taxon>Streptophyta</taxon>
        <taxon>Embryophyta</taxon>
        <taxon>Tracheophyta</taxon>
        <taxon>Spermatophyta</taxon>
        <taxon>Magnoliopsida</taxon>
        <taxon>Liliopsida</taxon>
        <taxon>Poales</taxon>
        <taxon>Poaceae</taxon>
        <taxon>PACMAD clade</taxon>
        <taxon>Arundinoideae</taxon>
        <taxon>Arundineae</taxon>
        <taxon>Arundo</taxon>
    </lineage>
</organism>
<protein>
    <submittedName>
        <fullName evidence="1">Uncharacterized protein</fullName>
    </submittedName>
</protein>
<dbReference type="AlphaFoldDB" id="A0A0A9DJ74"/>
<name>A0A0A9DJ74_ARUDO</name>
<sequence>MCTYLSSQNLKMGSRIPNKRVKETKLVRITRKLLCDSITWEKENQSRVESEETEVTCKRRNASLISSTVSPLFSRKDRLWTSDEATTLGCFRKPTAL</sequence>